<reference evidence="2" key="1">
    <citation type="journal article" date="2022" name="Biol. Control">
        <title>In silico genomic analysis of Rhodopseudomonas palustris strains revealed potential biocontrol agents and crop yield enhancers.</title>
        <authorList>
            <person name="Surachat K."/>
            <person name="Kantachote D."/>
            <person name="Deachamag P."/>
            <person name="Wonglapsuwan M."/>
        </authorList>
    </citation>
    <scope>NUCLEOTIDE SEQUENCE</scope>
    <source>
        <strain evidence="2">TLS06</strain>
    </source>
</reference>
<feature type="transmembrane region" description="Helical" evidence="1">
    <location>
        <begin position="18"/>
        <end position="35"/>
    </location>
</feature>
<feature type="transmembrane region" description="Helical" evidence="1">
    <location>
        <begin position="125"/>
        <end position="143"/>
    </location>
</feature>
<keyword evidence="1" id="KW-0812">Transmembrane</keyword>
<dbReference type="RefSeq" id="WP_264074141.1">
    <property type="nucleotide sequence ID" value="NZ_CP076676.1"/>
</dbReference>
<name>A0AAX3DWG4_RHOPL</name>
<organism evidence="2 3">
    <name type="scientific">Rhodopseudomonas palustris</name>
    <dbReference type="NCBI Taxonomy" id="1076"/>
    <lineage>
        <taxon>Bacteria</taxon>
        <taxon>Pseudomonadati</taxon>
        <taxon>Pseudomonadota</taxon>
        <taxon>Alphaproteobacteria</taxon>
        <taxon>Hyphomicrobiales</taxon>
        <taxon>Nitrobacteraceae</taxon>
        <taxon>Rhodopseudomonas</taxon>
    </lineage>
</organism>
<feature type="transmembrane region" description="Helical" evidence="1">
    <location>
        <begin position="95"/>
        <end position="113"/>
    </location>
</feature>
<keyword evidence="1" id="KW-0472">Membrane</keyword>
<evidence type="ECO:0000256" key="1">
    <source>
        <dbReference type="SAM" id="Phobius"/>
    </source>
</evidence>
<dbReference type="AlphaFoldDB" id="A0AAX3DWG4"/>
<dbReference type="Proteomes" id="UP001163166">
    <property type="component" value="Chromosome"/>
</dbReference>
<keyword evidence="1" id="KW-1133">Transmembrane helix</keyword>
<feature type="transmembrane region" description="Helical" evidence="1">
    <location>
        <begin position="340"/>
        <end position="361"/>
    </location>
</feature>
<feature type="transmembrane region" description="Helical" evidence="1">
    <location>
        <begin position="180"/>
        <end position="200"/>
    </location>
</feature>
<sequence>MTITVADANQISLAKPRLWPLAIGLGVYALLLISGDRLLNDPDTLWQVTIGQWIIDHRAVPWTDSYSFTMAGQPWISTQWLAQVAFAASYQLTGWAGPVVLTAAALGGTFYLLARLLGARLNDTATVIFAAAALALTAPHMLARPHVLAMPVMLAWVGALVGAADRRGVPSLWTLPLITLWANLHGGFVFGIALVAPFALDAVRSAERPRRVALLLRWALFGALALAAGCLTPYGWDSILASRKILSLGEALSRIGEWAPEDFSKIGVLEITLLGGLGLALLRGVTLPPVRILILLGLIHMALSHSRNLELLALLAPLVLAAPLAAQCGIAAPAQGAPSARGLTAVLLALAVGGTLAFATWHSFAPRALFAPQAAVAELKRLGAKRVFNDYNFGGYLIANGVPTFIDGRTELFGETLVVDHDDAVRLRAPDKLFRLLDTYAVDATLLIPGSPAAKLLDRTEGWQKVYADDLAVIHQRKPGATPSPAPTITPPR</sequence>
<protein>
    <recommendedName>
        <fullName evidence="4">Glycosyltransferase RgtA/B/C/D-like domain-containing protein</fullName>
    </recommendedName>
</protein>
<feature type="transmembrane region" description="Helical" evidence="1">
    <location>
        <begin position="212"/>
        <end position="236"/>
    </location>
</feature>
<feature type="transmembrane region" description="Helical" evidence="1">
    <location>
        <begin position="271"/>
        <end position="299"/>
    </location>
</feature>
<feature type="transmembrane region" description="Helical" evidence="1">
    <location>
        <begin position="311"/>
        <end position="334"/>
    </location>
</feature>
<evidence type="ECO:0000313" key="3">
    <source>
        <dbReference type="Proteomes" id="UP001163166"/>
    </source>
</evidence>
<proteinExistence type="predicted"/>
<accession>A0AAX3DWG4</accession>
<dbReference type="EMBL" id="CP076676">
    <property type="protein sequence ID" value="UYO38586.1"/>
    <property type="molecule type" value="Genomic_DNA"/>
</dbReference>
<evidence type="ECO:0000313" key="2">
    <source>
        <dbReference type="EMBL" id="UYO38586.1"/>
    </source>
</evidence>
<gene>
    <name evidence="2" type="ORF">KQX62_17960</name>
</gene>
<evidence type="ECO:0008006" key="4">
    <source>
        <dbReference type="Google" id="ProtNLM"/>
    </source>
</evidence>